<dbReference type="EMBL" id="JACHEJ010000001">
    <property type="protein sequence ID" value="MBB6178853.1"/>
    <property type="molecule type" value="Genomic_DNA"/>
</dbReference>
<sequence length="206" mass="23381">MSLIPCFRRVAGGLVAMCMLSSVASAEPLISKTYGYFSIGGKTAEALDRELERRGPVTNATGHRHPGATEIKFGGEVTYLERGKQCSVGNVKVTLKTNLILPRWKNRRTADKNLRFIWDTLSADIKRHEERHAEIARTYARTLERDLHALRSASSCPELEKKVGAVTKRVLEAHDRDQMRFDQIESKNFDSRMMRLLKYRMGQNDG</sequence>
<dbReference type="Proteomes" id="UP000535501">
    <property type="component" value="Unassembled WGS sequence"/>
</dbReference>
<evidence type="ECO:0000313" key="2">
    <source>
        <dbReference type="EMBL" id="MBB6178853.1"/>
    </source>
</evidence>
<dbReference type="GO" id="GO:0008233">
    <property type="term" value="F:peptidase activity"/>
    <property type="evidence" value="ECO:0007669"/>
    <property type="project" value="UniProtKB-KW"/>
</dbReference>
<dbReference type="AlphaFoldDB" id="A0A7W9YUZ9"/>
<accession>A0A7W9YUZ9</accession>
<gene>
    <name evidence="2" type="ORF">HNQ75_000796</name>
</gene>
<feature type="signal peptide" evidence="1">
    <location>
        <begin position="1"/>
        <end position="26"/>
    </location>
</feature>
<evidence type="ECO:0000256" key="1">
    <source>
        <dbReference type="SAM" id="SignalP"/>
    </source>
</evidence>
<keyword evidence="1" id="KW-0732">Signal</keyword>
<name>A0A7W9YUZ9_9HYPH</name>
<reference evidence="2 3" key="1">
    <citation type="submission" date="2020-08" db="EMBL/GenBank/DDBJ databases">
        <title>Genomic Encyclopedia of Type Strains, Phase IV (KMG-IV): sequencing the most valuable type-strain genomes for metagenomic binning, comparative biology and taxonomic classification.</title>
        <authorList>
            <person name="Goeker M."/>
        </authorList>
    </citation>
    <scope>NUCLEOTIDE SEQUENCE [LARGE SCALE GENOMIC DNA]</scope>
    <source>
        <strain evidence="2 3">DSM 102134</strain>
    </source>
</reference>
<keyword evidence="2" id="KW-0378">Hydrolase</keyword>
<dbReference type="RefSeq" id="WP_077546435.1">
    <property type="nucleotide sequence ID" value="NZ_CANLQM010000008.1"/>
</dbReference>
<keyword evidence="3" id="KW-1185">Reference proteome</keyword>
<keyword evidence="2" id="KW-0645">Protease</keyword>
<proteinExistence type="predicted"/>
<dbReference type="InterPro" id="IPR010321">
    <property type="entry name" value="DUF922"/>
</dbReference>
<organism evidence="2 3">
    <name type="scientific">Pseudorhizobium flavum</name>
    <dbReference type="NCBI Taxonomy" id="1335061"/>
    <lineage>
        <taxon>Bacteria</taxon>
        <taxon>Pseudomonadati</taxon>
        <taxon>Pseudomonadota</taxon>
        <taxon>Alphaproteobacteria</taxon>
        <taxon>Hyphomicrobiales</taxon>
        <taxon>Rhizobiaceae</taxon>
        <taxon>Rhizobium/Agrobacterium group</taxon>
        <taxon>Pseudorhizobium</taxon>
    </lineage>
</organism>
<feature type="chain" id="PRO_5031055498" evidence="1">
    <location>
        <begin position="27"/>
        <end position="206"/>
    </location>
</feature>
<protein>
    <submittedName>
        <fullName evidence="2">Putative secreted Zn-dependent protease</fullName>
    </submittedName>
</protein>
<dbReference type="GO" id="GO:0006508">
    <property type="term" value="P:proteolysis"/>
    <property type="evidence" value="ECO:0007669"/>
    <property type="project" value="UniProtKB-KW"/>
</dbReference>
<dbReference type="Pfam" id="PF06037">
    <property type="entry name" value="DUF922"/>
    <property type="match status" value="1"/>
</dbReference>
<evidence type="ECO:0000313" key="3">
    <source>
        <dbReference type="Proteomes" id="UP000535501"/>
    </source>
</evidence>
<dbReference type="PIRSF" id="PIRSF010521">
    <property type="entry name" value="DUF922_bac"/>
    <property type="match status" value="1"/>
</dbReference>
<comment type="caution">
    <text evidence="2">The sequence shown here is derived from an EMBL/GenBank/DDBJ whole genome shotgun (WGS) entry which is preliminary data.</text>
</comment>